<dbReference type="SUPFAM" id="SSF51206">
    <property type="entry name" value="cAMP-binding domain-like"/>
    <property type="match status" value="1"/>
</dbReference>
<dbReference type="InterPro" id="IPR014710">
    <property type="entry name" value="RmlC-like_jellyroll"/>
</dbReference>
<dbReference type="SUPFAM" id="SSF103473">
    <property type="entry name" value="MFS general substrate transporter"/>
    <property type="match status" value="1"/>
</dbReference>
<gene>
    <name evidence="4" type="ORF">E6C55_17530</name>
</gene>
<dbReference type="Gene3D" id="2.60.120.10">
    <property type="entry name" value="Jelly Rolls"/>
    <property type="match status" value="1"/>
</dbReference>
<evidence type="ECO:0000313" key="4">
    <source>
        <dbReference type="EMBL" id="THF76866.1"/>
    </source>
</evidence>
<feature type="transmembrane region" description="Helical" evidence="2">
    <location>
        <begin position="180"/>
        <end position="200"/>
    </location>
</feature>
<organism evidence="4 5">
    <name type="scientific">Cohnella fermenti</name>
    <dbReference type="NCBI Taxonomy" id="2565925"/>
    <lineage>
        <taxon>Bacteria</taxon>
        <taxon>Bacillati</taxon>
        <taxon>Bacillota</taxon>
        <taxon>Bacilli</taxon>
        <taxon>Bacillales</taxon>
        <taxon>Paenibacillaceae</taxon>
        <taxon>Cohnella</taxon>
    </lineage>
</organism>
<feature type="transmembrane region" description="Helical" evidence="2">
    <location>
        <begin position="235"/>
        <end position="253"/>
    </location>
</feature>
<dbReference type="SUPFAM" id="SSF48371">
    <property type="entry name" value="ARM repeat"/>
    <property type="match status" value="1"/>
</dbReference>
<dbReference type="SMART" id="SM00100">
    <property type="entry name" value="cNMP"/>
    <property type="match status" value="1"/>
</dbReference>
<keyword evidence="2" id="KW-0812">Transmembrane</keyword>
<comment type="caution">
    <text evidence="4">The sequence shown here is derived from an EMBL/GenBank/DDBJ whole genome shotgun (WGS) entry which is preliminary data.</text>
</comment>
<dbReference type="InterPro" id="IPR036259">
    <property type="entry name" value="MFS_trans_sf"/>
</dbReference>
<feature type="transmembrane region" description="Helical" evidence="2">
    <location>
        <begin position="52"/>
        <end position="71"/>
    </location>
</feature>
<keyword evidence="2" id="KW-0472">Membrane</keyword>
<dbReference type="PROSITE" id="PS50042">
    <property type="entry name" value="CNMP_BINDING_3"/>
    <property type="match status" value="1"/>
</dbReference>
<dbReference type="InterPro" id="IPR018490">
    <property type="entry name" value="cNMP-bd_dom_sf"/>
</dbReference>
<feature type="transmembrane region" description="Helical" evidence="2">
    <location>
        <begin position="153"/>
        <end position="174"/>
    </location>
</feature>
<feature type="transmembrane region" description="Helical" evidence="2">
    <location>
        <begin position="369"/>
        <end position="390"/>
    </location>
</feature>
<keyword evidence="2" id="KW-1133">Transmembrane helix</keyword>
<evidence type="ECO:0000256" key="2">
    <source>
        <dbReference type="SAM" id="Phobius"/>
    </source>
</evidence>
<accession>A0A4S4BR23</accession>
<feature type="transmembrane region" description="Helical" evidence="2">
    <location>
        <begin position="305"/>
        <end position="324"/>
    </location>
</feature>
<dbReference type="GO" id="GO:0003700">
    <property type="term" value="F:DNA-binding transcription factor activity"/>
    <property type="evidence" value="ECO:0007669"/>
    <property type="project" value="TreeGrafter"/>
</dbReference>
<dbReference type="AlphaFoldDB" id="A0A4S4BR23"/>
<feature type="transmembrane region" description="Helical" evidence="2">
    <location>
        <begin position="83"/>
        <end position="104"/>
    </location>
</feature>
<evidence type="ECO:0000256" key="1">
    <source>
        <dbReference type="ARBA" id="ARBA00023159"/>
    </source>
</evidence>
<dbReference type="InterPro" id="IPR050397">
    <property type="entry name" value="Env_Response_Regulators"/>
</dbReference>
<dbReference type="OrthoDB" id="2481373at2"/>
<dbReference type="Gene3D" id="1.25.10.10">
    <property type="entry name" value="Leucine-rich Repeat Variant"/>
    <property type="match status" value="1"/>
</dbReference>
<feature type="transmembrane region" description="Helical" evidence="2">
    <location>
        <begin position="273"/>
        <end position="293"/>
    </location>
</feature>
<dbReference type="PANTHER" id="PTHR24567">
    <property type="entry name" value="CRP FAMILY TRANSCRIPTIONAL REGULATORY PROTEIN"/>
    <property type="match status" value="1"/>
</dbReference>
<sequence>MLAKLQALFNLRYEDRRKVWIMGTVFFLAGMSEMINYTSFMALFNSRVGTSYLPYMYLTEALLMPLEGWAFSALSQRLSKPRFMVSMYAFFIALGLVNGAVLLVYRALDLSWLGFYVILFLCSNFVIRQQTLLMWSAAFDLCPTQQAKRVMPVFVLSAILGGVAAGVFSNLLAPLIGPELLYLLAAGLLLAGLPNFLRAIKLYLIPLTLKGQAEEEQEEKLSTIYYLKQALRSPFLMTVIGIMTLMPAVYFLIEYQYFTSAQAVYTDEAELASFYGLMVIVLFCAAFLLQLFAARLIDWLGASNTVFAIAALFLGSFALVSLLIGSEYALFAASFGYCLCYLLLYYFAEPSYQFFFKMLPMRTRDGIRYIAQGVAASAGVLIGSGASLLHGLGMSLTWQALVGLGMSAVLLALAWADRHLYIKELVRYIQIGASSVKDFMSEFVESMKNDRIKKTLLEQLRHQSETVRLLTIELFAGHPDPAATEGLLQYAEKRGQRGRAEALGAISTASWNAVRFERLEPFLKDPDEDVRAVVFRRLFVSAGLAGDRERRIRQARYDGSRLVQAEALRIMPPSGELTRELKEWLGERSASTVLACEIIGDRKLTDFYFDVMMILLDPIPFLRHTAVRTLGRIGDGETATNLAELLIGADLELRSAIERAFVDIGEAGLPVYHRLLVSHHDEVWKAAVDAIMALGTEQDVHETIVPSCVQKLRELGANHAVVARIRDMGQEEWTALARMRSDELARILLDTVWTVMLRFGDERSIPQLRRALEGKDEETRDNGLEILSEGLGNAKLAAALLSYYQNATDSATMTARAADAAPESSEDPFDALTDPWLQAIAIKSGAAEGASILTNNWEYLSTLDKIVFLKQIPLFQDISIEELGRIASIAHERVYGEGEYLVKQGERASSMFVVVEGHVEIGGKSDDGSEGTIGIIGAHQTLGEAGLFDDRPSHVSAQVIFDEARVLEIEGQETAKLVRLYPDVGVGLLRSIGNRLRLMEDMVLKLG</sequence>
<protein>
    <submittedName>
        <fullName evidence="4">Cyclic nucleotide-binding domain-containing protein</fullName>
    </submittedName>
</protein>
<dbReference type="InterPro" id="IPR011989">
    <property type="entry name" value="ARM-like"/>
</dbReference>
<dbReference type="CDD" id="cd00038">
    <property type="entry name" value="CAP_ED"/>
    <property type="match status" value="1"/>
</dbReference>
<reference evidence="4 5" key="1">
    <citation type="submission" date="2019-04" db="EMBL/GenBank/DDBJ databases">
        <title>Cohnella sp. nov. isolated from preserved vegetables.</title>
        <authorList>
            <person name="Lin S.-Y."/>
            <person name="Hung M.-H."/>
            <person name="Young C.-C."/>
        </authorList>
    </citation>
    <scope>NUCLEOTIDE SEQUENCE [LARGE SCALE GENOMIC DNA]</scope>
    <source>
        <strain evidence="4 5">CC-MHH1044</strain>
    </source>
</reference>
<dbReference type="EMBL" id="SSOB01000022">
    <property type="protein sequence ID" value="THF76866.1"/>
    <property type="molecule type" value="Genomic_DNA"/>
</dbReference>
<dbReference type="Gene3D" id="1.20.1250.20">
    <property type="entry name" value="MFS general substrate transporter like domains"/>
    <property type="match status" value="1"/>
</dbReference>
<keyword evidence="5" id="KW-1185">Reference proteome</keyword>
<feature type="domain" description="Cyclic nucleotide-binding" evidence="3">
    <location>
        <begin position="874"/>
        <end position="978"/>
    </location>
</feature>
<dbReference type="RefSeq" id="WP_136371113.1">
    <property type="nucleotide sequence ID" value="NZ_SSOB01000022.1"/>
</dbReference>
<proteinExistence type="predicted"/>
<dbReference type="Proteomes" id="UP000310636">
    <property type="component" value="Unassembled WGS sequence"/>
</dbReference>
<dbReference type="InterPro" id="IPR016024">
    <property type="entry name" value="ARM-type_fold"/>
</dbReference>
<name>A0A4S4BR23_9BACL</name>
<dbReference type="InterPro" id="IPR000595">
    <property type="entry name" value="cNMP-bd_dom"/>
</dbReference>
<keyword evidence="1" id="KW-0010">Activator</keyword>
<evidence type="ECO:0000259" key="3">
    <source>
        <dbReference type="PROSITE" id="PS50042"/>
    </source>
</evidence>
<evidence type="ECO:0000313" key="5">
    <source>
        <dbReference type="Proteomes" id="UP000310636"/>
    </source>
</evidence>
<dbReference type="GO" id="GO:0005829">
    <property type="term" value="C:cytosol"/>
    <property type="evidence" value="ECO:0007669"/>
    <property type="project" value="TreeGrafter"/>
</dbReference>
<dbReference type="InterPro" id="IPR018488">
    <property type="entry name" value="cNMP-bd_CS"/>
</dbReference>
<dbReference type="Pfam" id="PF00027">
    <property type="entry name" value="cNMP_binding"/>
    <property type="match status" value="1"/>
</dbReference>
<feature type="transmembrane region" description="Helical" evidence="2">
    <location>
        <begin position="110"/>
        <end position="127"/>
    </location>
</feature>
<feature type="transmembrane region" description="Helical" evidence="2">
    <location>
        <begin position="330"/>
        <end position="348"/>
    </location>
</feature>
<dbReference type="PANTHER" id="PTHR24567:SF74">
    <property type="entry name" value="HTH-TYPE TRANSCRIPTIONAL REGULATOR ARCR"/>
    <property type="match status" value="1"/>
</dbReference>
<dbReference type="PROSITE" id="PS00888">
    <property type="entry name" value="CNMP_BINDING_1"/>
    <property type="match status" value="1"/>
</dbReference>
<feature type="transmembrane region" description="Helical" evidence="2">
    <location>
        <begin position="20"/>
        <end position="40"/>
    </location>
</feature>